<proteinExistence type="predicted"/>
<dbReference type="EMBL" id="JAHLQO010000005">
    <property type="protein sequence ID" value="MBU5669911.1"/>
    <property type="molecule type" value="Genomic_DNA"/>
</dbReference>
<protein>
    <submittedName>
        <fullName evidence="1">DUF2922 domain-containing protein</fullName>
    </submittedName>
</protein>
<name>A0ABS6FIV8_9FIRM</name>
<gene>
    <name evidence="1" type="ORF">KQI68_08700</name>
</gene>
<dbReference type="RefSeq" id="WP_216549743.1">
    <property type="nucleotide sequence ID" value="NZ_JAHLQO010000005.1"/>
</dbReference>
<accession>A0ABS6FIV8</accession>
<keyword evidence="2" id="KW-1185">Reference proteome</keyword>
<comment type="caution">
    <text evidence="1">The sequence shown here is derived from an EMBL/GenBank/DDBJ whole genome shotgun (WGS) entry which is preliminary data.</text>
</comment>
<sequence>MEPKITLRMDFADAQNNKTSITVTNPKKDISSVDVKDVTGKIVDNSLVIGKMGPITKNLGNVLITRTEAEI</sequence>
<evidence type="ECO:0000313" key="1">
    <source>
        <dbReference type="EMBL" id="MBU5669911.1"/>
    </source>
</evidence>
<dbReference type="Pfam" id="PF11148">
    <property type="entry name" value="DUF2922"/>
    <property type="match status" value="1"/>
</dbReference>
<evidence type="ECO:0000313" key="2">
    <source>
        <dbReference type="Proteomes" id="UP000783742"/>
    </source>
</evidence>
<reference evidence="1 2" key="1">
    <citation type="submission" date="2021-06" db="EMBL/GenBank/DDBJ databases">
        <authorList>
            <person name="Sun Q."/>
            <person name="Li D."/>
        </authorList>
    </citation>
    <scope>NUCLEOTIDE SEQUENCE [LARGE SCALE GENOMIC DNA]</scope>
    <source>
        <strain evidence="1 2">MSJ-1</strain>
    </source>
</reference>
<dbReference type="Proteomes" id="UP000783742">
    <property type="component" value="Unassembled WGS sequence"/>
</dbReference>
<dbReference type="InterPro" id="IPR021321">
    <property type="entry name" value="DUF2922"/>
</dbReference>
<organism evidence="1 2">
    <name type="scientific">Peptoniphilus ovalis</name>
    <dbReference type="NCBI Taxonomy" id="2841503"/>
    <lineage>
        <taxon>Bacteria</taxon>
        <taxon>Bacillati</taxon>
        <taxon>Bacillota</taxon>
        <taxon>Tissierellia</taxon>
        <taxon>Tissierellales</taxon>
        <taxon>Peptoniphilaceae</taxon>
        <taxon>Peptoniphilus</taxon>
    </lineage>
</organism>